<dbReference type="OrthoDB" id="5291101at2"/>
<dbReference type="InterPro" id="IPR029044">
    <property type="entry name" value="Nucleotide-diphossugar_trans"/>
</dbReference>
<evidence type="ECO:0000256" key="5">
    <source>
        <dbReference type="ARBA" id="ARBA00023136"/>
    </source>
</evidence>
<dbReference type="PANTHER" id="PTHR43646">
    <property type="entry name" value="GLYCOSYLTRANSFERASE"/>
    <property type="match status" value="1"/>
</dbReference>
<dbReference type="InterPro" id="IPR001173">
    <property type="entry name" value="Glyco_trans_2-like"/>
</dbReference>
<reference evidence="7 8" key="1">
    <citation type="submission" date="2008-05" db="EMBL/GenBank/DDBJ databases">
        <title>Complete sequence of chromosome of Geobacter lovleyi SZ.</title>
        <authorList>
            <consortium name="US DOE Joint Genome Institute"/>
            <person name="Lucas S."/>
            <person name="Copeland A."/>
            <person name="Lapidus A."/>
            <person name="Glavina del Rio T."/>
            <person name="Dalin E."/>
            <person name="Tice H."/>
            <person name="Bruce D."/>
            <person name="Goodwin L."/>
            <person name="Pitluck S."/>
            <person name="Chertkov O."/>
            <person name="Meincke L."/>
            <person name="Brettin T."/>
            <person name="Detter J.C."/>
            <person name="Han C."/>
            <person name="Tapia R."/>
            <person name="Kuske C.R."/>
            <person name="Schmutz J."/>
            <person name="Larimer F."/>
            <person name="Land M."/>
            <person name="Hauser L."/>
            <person name="Kyrpides N."/>
            <person name="Mikhailova N."/>
            <person name="Sung Y."/>
            <person name="Fletcher K.E."/>
            <person name="Ritalahti K.M."/>
            <person name="Loeffler F.E."/>
            <person name="Richardson P."/>
        </authorList>
    </citation>
    <scope>NUCLEOTIDE SEQUENCE [LARGE SCALE GENOMIC DNA]</scope>
    <source>
        <strain evidence="8">ATCC BAA-1151 / DSM 17278 / SZ</strain>
    </source>
</reference>
<dbReference type="NCBIfam" id="TIGR04283">
    <property type="entry name" value="glyco_like_mftF"/>
    <property type="match status" value="1"/>
</dbReference>
<dbReference type="Gene3D" id="3.90.550.10">
    <property type="entry name" value="Spore Coat Polysaccharide Biosynthesis Protein SpsA, Chain A"/>
    <property type="match status" value="1"/>
</dbReference>
<evidence type="ECO:0000256" key="3">
    <source>
        <dbReference type="ARBA" id="ARBA00022676"/>
    </source>
</evidence>
<name>B3E2P9_TRIL1</name>
<feature type="domain" description="Glycosyltransferase 2-like" evidence="6">
    <location>
        <begin position="4"/>
        <end position="116"/>
    </location>
</feature>
<dbReference type="Proteomes" id="UP000002420">
    <property type="component" value="Chromosome"/>
</dbReference>
<gene>
    <name evidence="7" type="ordered locus">Glov_1990</name>
</gene>
<keyword evidence="8" id="KW-1185">Reference proteome</keyword>
<dbReference type="GO" id="GO:0016757">
    <property type="term" value="F:glycosyltransferase activity"/>
    <property type="evidence" value="ECO:0007669"/>
    <property type="project" value="UniProtKB-KW"/>
</dbReference>
<dbReference type="GO" id="GO:0005886">
    <property type="term" value="C:plasma membrane"/>
    <property type="evidence" value="ECO:0007669"/>
    <property type="project" value="UniProtKB-SubCell"/>
</dbReference>
<dbReference type="SUPFAM" id="SSF53448">
    <property type="entry name" value="Nucleotide-diphospho-sugar transferases"/>
    <property type="match status" value="1"/>
</dbReference>
<evidence type="ECO:0000313" key="8">
    <source>
        <dbReference type="Proteomes" id="UP000002420"/>
    </source>
</evidence>
<evidence type="ECO:0000313" key="7">
    <source>
        <dbReference type="EMBL" id="ACD95706.1"/>
    </source>
</evidence>
<dbReference type="KEGG" id="glo:Glov_1990"/>
<dbReference type="CDD" id="cd02522">
    <property type="entry name" value="GT_2_like_a"/>
    <property type="match status" value="1"/>
</dbReference>
<keyword evidence="2" id="KW-1003">Cell membrane</keyword>
<dbReference type="AlphaFoldDB" id="B3E2P9"/>
<keyword evidence="5" id="KW-0472">Membrane</keyword>
<dbReference type="EMBL" id="CP001089">
    <property type="protein sequence ID" value="ACD95706.1"/>
    <property type="molecule type" value="Genomic_DNA"/>
</dbReference>
<evidence type="ECO:0000256" key="4">
    <source>
        <dbReference type="ARBA" id="ARBA00022679"/>
    </source>
</evidence>
<dbReference type="Pfam" id="PF00535">
    <property type="entry name" value="Glycos_transf_2"/>
    <property type="match status" value="1"/>
</dbReference>
<evidence type="ECO:0000256" key="2">
    <source>
        <dbReference type="ARBA" id="ARBA00022475"/>
    </source>
</evidence>
<organism evidence="7 8">
    <name type="scientific">Trichlorobacter lovleyi (strain ATCC BAA-1151 / DSM 17278 / SZ)</name>
    <name type="common">Geobacter lovleyi</name>
    <dbReference type="NCBI Taxonomy" id="398767"/>
    <lineage>
        <taxon>Bacteria</taxon>
        <taxon>Pseudomonadati</taxon>
        <taxon>Thermodesulfobacteriota</taxon>
        <taxon>Desulfuromonadia</taxon>
        <taxon>Geobacterales</taxon>
        <taxon>Geobacteraceae</taxon>
        <taxon>Trichlorobacter</taxon>
    </lineage>
</organism>
<dbReference type="eggNOG" id="COG1215">
    <property type="taxonomic scope" value="Bacteria"/>
</dbReference>
<keyword evidence="3" id="KW-0328">Glycosyltransferase</keyword>
<accession>B3E2P9</accession>
<protein>
    <submittedName>
        <fullName evidence="7">Glycosyl transferase family 2</fullName>
    </submittedName>
</protein>
<comment type="subcellular location">
    <subcellularLocation>
        <location evidence="1">Cell membrane</location>
    </subcellularLocation>
</comment>
<evidence type="ECO:0000256" key="1">
    <source>
        <dbReference type="ARBA" id="ARBA00004236"/>
    </source>
</evidence>
<dbReference type="HOGENOM" id="CLU_025996_17_3_7"/>
<dbReference type="STRING" id="398767.Glov_1990"/>
<dbReference type="RefSeq" id="WP_012470045.1">
    <property type="nucleotide sequence ID" value="NC_010814.1"/>
</dbReference>
<keyword evidence="4 7" id="KW-0808">Transferase</keyword>
<proteinExistence type="predicted"/>
<dbReference type="InterPro" id="IPR026461">
    <property type="entry name" value="Trfase_2_rSAM/seldom_assoc"/>
</dbReference>
<dbReference type="PANTHER" id="PTHR43646:SF2">
    <property type="entry name" value="GLYCOSYLTRANSFERASE 2-LIKE DOMAIN-CONTAINING PROTEIN"/>
    <property type="match status" value="1"/>
</dbReference>
<dbReference type="CAZy" id="GT2">
    <property type="family name" value="Glycosyltransferase Family 2"/>
</dbReference>
<evidence type="ECO:0000259" key="6">
    <source>
        <dbReference type="Pfam" id="PF00535"/>
    </source>
</evidence>
<sequence>MKISVIIPVLHEQDQINGIIRHLRSIDPDVEIIVVDGDPGGSTIAVIADGTVFRLGSSIKGRGNQLAAGTATASGDILLMLHADTFLPSHAFSSILTAVSRGTDWGAFRLGIDATSPLYRVIERFVDLRCKLFALPYGDQAIFVRRVALQEIGGIPAIPLMEDVALARKLRQTGFRFAMLSERVSTSPRRWQKDGVIRRTLHNWLLLLRYLCGTEPEELTKWYRPN</sequence>